<reference evidence="1 2" key="1">
    <citation type="submission" date="2014-05" db="EMBL/GenBank/DDBJ databases">
        <title>Whole genome shotgun sequence of Rhizobium rhizogenes NBRC 13257.</title>
        <authorList>
            <person name="Katano-Makiyama Y."/>
            <person name="Hosoyama A."/>
            <person name="Hashimoto M."/>
            <person name="Hosoyama Y."/>
            <person name="Noguchi M."/>
            <person name="Tsuchikane K."/>
            <person name="Kimura A."/>
            <person name="Ohji S."/>
            <person name="Ichikawa N."/>
            <person name="Yamazoe A."/>
            <person name="Fujita N."/>
        </authorList>
    </citation>
    <scope>NUCLEOTIDE SEQUENCE [LARGE SCALE GENOMIC DNA]</scope>
    <source>
        <strain evidence="1 2">NBRC 13257</strain>
    </source>
</reference>
<sequence>MSALGWNYQGLERVMSLRFMLMSLNTIQQRNMPPALLSALVIEDLYSAPNHQFFDFCRSVGRLQSGEDHRLFWLNQLKRLFSRD</sequence>
<comment type="caution">
    <text evidence="1">The sequence shown here is derived from an EMBL/GenBank/DDBJ whole genome shotgun (WGS) entry which is preliminary data.</text>
</comment>
<organism evidence="1 2">
    <name type="scientific">Rhizobium rhizogenes NBRC 13257</name>
    <dbReference type="NCBI Taxonomy" id="1220581"/>
    <lineage>
        <taxon>Bacteria</taxon>
        <taxon>Pseudomonadati</taxon>
        <taxon>Pseudomonadota</taxon>
        <taxon>Alphaproteobacteria</taxon>
        <taxon>Hyphomicrobiales</taxon>
        <taxon>Rhizobiaceae</taxon>
        <taxon>Rhizobium/Agrobacterium group</taxon>
        <taxon>Rhizobium</taxon>
    </lineage>
</organism>
<proteinExistence type="predicted"/>
<dbReference type="EMBL" id="BAYX01000016">
    <property type="protein sequence ID" value="GAJ96151.1"/>
    <property type="molecule type" value="Genomic_DNA"/>
</dbReference>
<evidence type="ECO:0000313" key="2">
    <source>
        <dbReference type="Proteomes" id="UP000026941"/>
    </source>
</evidence>
<evidence type="ECO:0000313" key="1">
    <source>
        <dbReference type="EMBL" id="GAJ96151.1"/>
    </source>
</evidence>
<protein>
    <submittedName>
        <fullName evidence="1">Uncharacterized protein</fullName>
    </submittedName>
</protein>
<name>A0AA87Q5W9_RHIRH</name>
<gene>
    <name evidence="1" type="ORF">RRH01S_16_01000</name>
</gene>
<dbReference type="AlphaFoldDB" id="A0AA87Q5W9"/>
<dbReference type="Proteomes" id="UP000026941">
    <property type="component" value="Unassembled WGS sequence"/>
</dbReference>
<accession>A0AA87Q5W9</accession>